<feature type="region of interest" description="Disordered" evidence="2">
    <location>
        <begin position="1"/>
        <end position="41"/>
    </location>
</feature>
<keyword evidence="4" id="KW-1185">Reference proteome</keyword>
<feature type="coiled-coil region" evidence="1">
    <location>
        <begin position="53"/>
        <end position="139"/>
    </location>
</feature>
<feature type="compositionally biased region" description="Polar residues" evidence="2">
    <location>
        <begin position="1"/>
        <end position="18"/>
    </location>
</feature>
<evidence type="ECO:0000313" key="4">
    <source>
        <dbReference type="Proteomes" id="UP000193067"/>
    </source>
</evidence>
<evidence type="ECO:0000256" key="1">
    <source>
        <dbReference type="SAM" id="Coils"/>
    </source>
</evidence>
<dbReference type="AlphaFoldDB" id="A0A1Y2IG29"/>
<evidence type="ECO:0000313" key="3">
    <source>
        <dbReference type="EMBL" id="OSC99573.1"/>
    </source>
</evidence>
<proteinExistence type="predicted"/>
<organism evidence="3 4">
    <name type="scientific">Trametes coccinea (strain BRFM310)</name>
    <name type="common">Pycnoporus coccineus</name>
    <dbReference type="NCBI Taxonomy" id="1353009"/>
    <lineage>
        <taxon>Eukaryota</taxon>
        <taxon>Fungi</taxon>
        <taxon>Dikarya</taxon>
        <taxon>Basidiomycota</taxon>
        <taxon>Agaricomycotina</taxon>
        <taxon>Agaricomycetes</taxon>
        <taxon>Polyporales</taxon>
        <taxon>Polyporaceae</taxon>
        <taxon>Trametes</taxon>
    </lineage>
</organism>
<dbReference type="Proteomes" id="UP000193067">
    <property type="component" value="Unassembled WGS sequence"/>
</dbReference>
<dbReference type="OrthoDB" id="3222645at2759"/>
<dbReference type="EMBL" id="KZ084126">
    <property type="protein sequence ID" value="OSC99573.1"/>
    <property type="molecule type" value="Genomic_DNA"/>
</dbReference>
<protein>
    <submittedName>
        <fullName evidence="3">Uncharacterized protein</fullName>
    </submittedName>
</protein>
<accession>A0A1Y2IG29</accession>
<reference evidence="3 4" key="1">
    <citation type="journal article" date="2015" name="Biotechnol. Biofuels">
        <title>Enhanced degradation of softwood versus hardwood by the white-rot fungus Pycnoporus coccineus.</title>
        <authorList>
            <person name="Couturier M."/>
            <person name="Navarro D."/>
            <person name="Chevret D."/>
            <person name="Henrissat B."/>
            <person name="Piumi F."/>
            <person name="Ruiz-Duenas F.J."/>
            <person name="Martinez A.T."/>
            <person name="Grigoriev I.V."/>
            <person name="Riley R."/>
            <person name="Lipzen A."/>
            <person name="Berrin J.G."/>
            <person name="Master E.R."/>
            <person name="Rosso M.N."/>
        </authorList>
    </citation>
    <scope>NUCLEOTIDE SEQUENCE [LARGE SCALE GENOMIC DNA]</scope>
    <source>
        <strain evidence="3 4">BRFM310</strain>
    </source>
</reference>
<evidence type="ECO:0000256" key="2">
    <source>
        <dbReference type="SAM" id="MobiDB-lite"/>
    </source>
</evidence>
<gene>
    <name evidence="3" type="ORF">PYCCODRAFT_1438138</name>
</gene>
<keyword evidence="1" id="KW-0175">Coiled coil</keyword>
<dbReference type="STRING" id="1353009.A0A1Y2IG29"/>
<sequence length="466" mass="52070">MERLTNRLSGWFGSTTDSPSRDPTALPPRKRSDHRDREQRRRCRECKNTEAFYLAAQDELESKTKQLHELQCAFQSLQSNLNDVVSAKTSVEERCRRVENYAEGLKKRIGQLEGDLGALNKAKAEGDKALLRAENERKNLIVLLDTRTAELKEAQTYLSKVDDVSDSDVLHLVESINSHVYQTAAKIANDFQSSYGAQENTVARQEAAQRLEESTLVGSDLPSLLVASNHQRDSILVQIALQTLFTTLLFHLSSPWSKIFDKRLPFLQSIYAEMRKREPQSVFGRWRAMTLTYTHAVLGERTTNASNAARSLLSHINDVLLAAGTKDNANLNSEQYKKSLKALTTQALELRHIAGVRVVSGDFQTTIAWPDEPYAPERIDDEWADPKDAGAAAPSGAQICSTTHLGLVRREWHVEGGKGARAGGMERELVLLKPKVILHHTLQEILEDFLSEPDEAASERTESSAA</sequence>
<name>A0A1Y2IG29_TRAC3</name>